<dbReference type="AlphaFoldDB" id="A0A9N8WDA8"/>
<evidence type="ECO:0000313" key="1">
    <source>
        <dbReference type="EMBL" id="CAG8480427.1"/>
    </source>
</evidence>
<dbReference type="EMBL" id="CAJVPZ010000949">
    <property type="protein sequence ID" value="CAG8480427.1"/>
    <property type="molecule type" value="Genomic_DNA"/>
</dbReference>
<proteinExistence type="predicted"/>
<sequence>MGKLNQYIAEVDEADAKESEPMLEILENFKKIITEKSFDLPQSKMTNFKKY</sequence>
<gene>
    <name evidence="1" type="ORF">RFULGI_LOCUS1515</name>
</gene>
<protein>
    <submittedName>
        <fullName evidence="1">15092_t:CDS:1</fullName>
    </submittedName>
</protein>
<accession>A0A9N8WDA8</accession>
<name>A0A9N8WDA8_9GLOM</name>
<organism evidence="1 2">
    <name type="scientific">Racocetra fulgida</name>
    <dbReference type="NCBI Taxonomy" id="60492"/>
    <lineage>
        <taxon>Eukaryota</taxon>
        <taxon>Fungi</taxon>
        <taxon>Fungi incertae sedis</taxon>
        <taxon>Mucoromycota</taxon>
        <taxon>Glomeromycotina</taxon>
        <taxon>Glomeromycetes</taxon>
        <taxon>Diversisporales</taxon>
        <taxon>Gigasporaceae</taxon>
        <taxon>Racocetra</taxon>
    </lineage>
</organism>
<evidence type="ECO:0000313" key="2">
    <source>
        <dbReference type="Proteomes" id="UP000789396"/>
    </source>
</evidence>
<keyword evidence="2" id="KW-1185">Reference proteome</keyword>
<reference evidence="1" key="1">
    <citation type="submission" date="2021-06" db="EMBL/GenBank/DDBJ databases">
        <authorList>
            <person name="Kallberg Y."/>
            <person name="Tangrot J."/>
            <person name="Rosling A."/>
        </authorList>
    </citation>
    <scope>NUCLEOTIDE SEQUENCE</scope>
    <source>
        <strain evidence="1">IN212</strain>
    </source>
</reference>
<comment type="caution">
    <text evidence="1">The sequence shown here is derived from an EMBL/GenBank/DDBJ whole genome shotgun (WGS) entry which is preliminary data.</text>
</comment>
<dbReference type="Proteomes" id="UP000789396">
    <property type="component" value="Unassembled WGS sequence"/>
</dbReference>